<dbReference type="Proteomes" id="UP000077266">
    <property type="component" value="Unassembled WGS sequence"/>
</dbReference>
<accession>A0A165Q5W2</accession>
<dbReference type="EMBL" id="KV425885">
    <property type="protein sequence ID" value="KZW03125.1"/>
    <property type="molecule type" value="Genomic_DNA"/>
</dbReference>
<name>A0A165Q5W2_EXIGL</name>
<evidence type="ECO:0000256" key="1">
    <source>
        <dbReference type="SAM" id="MobiDB-lite"/>
    </source>
</evidence>
<organism evidence="2 3">
    <name type="scientific">Exidia glandulosa HHB12029</name>
    <dbReference type="NCBI Taxonomy" id="1314781"/>
    <lineage>
        <taxon>Eukaryota</taxon>
        <taxon>Fungi</taxon>
        <taxon>Dikarya</taxon>
        <taxon>Basidiomycota</taxon>
        <taxon>Agaricomycotina</taxon>
        <taxon>Agaricomycetes</taxon>
        <taxon>Auriculariales</taxon>
        <taxon>Exidiaceae</taxon>
        <taxon>Exidia</taxon>
    </lineage>
</organism>
<dbReference type="AlphaFoldDB" id="A0A165Q5W2"/>
<feature type="region of interest" description="Disordered" evidence="1">
    <location>
        <begin position="153"/>
        <end position="185"/>
    </location>
</feature>
<keyword evidence="3" id="KW-1185">Reference proteome</keyword>
<dbReference type="InParanoid" id="A0A165Q5W2"/>
<sequence>MWTATTHTTLSSYGARTLVSGRAFVSNISVPSTSTACGPAGETSLCRNARRQSARHAIPCGRRVDRMAFEDAFVDIPHWPITLAVEFRPASWDDAYTVRDDWRAVVLTIHESTYSITRVVEFDPNAAAGRTGIITEQTPAPVTSYGHRCATSTCTKPGRRRRVPPERQCRSHGLQSGDHPARVGQYGQRRTHCERVCGRRMRCVPLRQT</sequence>
<proteinExistence type="predicted"/>
<evidence type="ECO:0000313" key="3">
    <source>
        <dbReference type="Proteomes" id="UP000077266"/>
    </source>
</evidence>
<protein>
    <submittedName>
        <fullName evidence="2">Uncharacterized protein</fullName>
    </submittedName>
</protein>
<gene>
    <name evidence="2" type="ORF">EXIGLDRAFT_320836</name>
</gene>
<reference evidence="2 3" key="1">
    <citation type="journal article" date="2016" name="Mol. Biol. Evol.">
        <title>Comparative Genomics of Early-Diverging Mushroom-Forming Fungi Provides Insights into the Origins of Lignocellulose Decay Capabilities.</title>
        <authorList>
            <person name="Nagy L.G."/>
            <person name="Riley R."/>
            <person name="Tritt A."/>
            <person name="Adam C."/>
            <person name="Daum C."/>
            <person name="Floudas D."/>
            <person name="Sun H."/>
            <person name="Yadav J.S."/>
            <person name="Pangilinan J."/>
            <person name="Larsson K.H."/>
            <person name="Matsuura K."/>
            <person name="Barry K."/>
            <person name="Labutti K."/>
            <person name="Kuo R."/>
            <person name="Ohm R.A."/>
            <person name="Bhattacharya S.S."/>
            <person name="Shirouzu T."/>
            <person name="Yoshinaga Y."/>
            <person name="Martin F.M."/>
            <person name="Grigoriev I.V."/>
            <person name="Hibbett D.S."/>
        </authorList>
    </citation>
    <scope>NUCLEOTIDE SEQUENCE [LARGE SCALE GENOMIC DNA]</scope>
    <source>
        <strain evidence="2 3">HHB12029</strain>
    </source>
</reference>
<evidence type="ECO:0000313" key="2">
    <source>
        <dbReference type="EMBL" id="KZW03125.1"/>
    </source>
</evidence>